<proteinExistence type="predicted"/>
<feature type="compositionally biased region" description="Polar residues" evidence="4">
    <location>
        <begin position="1"/>
        <end position="11"/>
    </location>
</feature>
<dbReference type="Proteomes" id="UP000283210">
    <property type="component" value="Chromosome 16"/>
</dbReference>
<evidence type="ECO:0000313" key="7">
    <source>
        <dbReference type="EMBL" id="RVE63192.1"/>
    </source>
</evidence>
<dbReference type="AlphaFoldDB" id="A0A3S2MNM2"/>
<keyword evidence="5" id="KW-0812">Transmembrane</keyword>
<evidence type="ECO:0000256" key="1">
    <source>
        <dbReference type="ARBA" id="ARBA00004167"/>
    </source>
</evidence>
<dbReference type="PANTHER" id="PTHR15028:SF6">
    <property type="entry name" value="B-CELL DIFFERENTIATION ANTIGEN CD72"/>
    <property type="match status" value="1"/>
</dbReference>
<dbReference type="InterPro" id="IPR001304">
    <property type="entry name" value="C-type_lectin-like"/>
</dbReference>
<dbReference type="SUPFAM" id="SSF56436">
    <property type="entry name" value="C-type lectin-like"/>
    <property type="match status" value="1"/>
</dbReference>
<dbReference type="EMBL" id="CM012452">
    <property type="protein sequence ID" value="RVE63192.1"/>
    <property type="molecule type" value="Genomic_DNA"/>
</dbReference>
<dbReference type="CDD" id="cd03593">
    <property type="entry name" value="CLECT_NK_receptors_like"/>
    <property type="match status" value="1"/>
</dbReference>
<dbReference type="Pfam" id="PF00059">
    <property type="entry name" value="Lectin_C"/>
    <property type="match status" value="1"/>
</dbReference>
<feature type="region of interest" description="Disordered" evidence="4">
    <location>
        <begin position="1"/>
        <end position="22"/>
    </location>
</feature>
<evidence type="ECO:0000313" key="8">
    <source>
        <dbReference type="Proteomes" id="UP000283210"/>
    </source>
</evidence>
<organism evidence="7 8">
    <name type="scientific">Oryzias javanicus</name>
    <name type="common">Javanese ricefish</name>
    <name type="synonym">Aplocheilus javanicus</name>
    <dbReference type="NCBI Taxonomy" id="123683"/>
    <lineage>
        <taxon>Eukaryota</taxon>
        <taxon>Metazoa</taxon>
        <taxon>Chordata</taxon>
        <taxon>Craniata</taxon>
        <taxon>Vertebrata</taxon>
        <taxon>Euteleostomi</taxon>
        <taxon>Actinopterygii</taxon>
        <taxon>Neopterygii</taxon>
        <taxon>Teleostei</taxon>
        <taxon>Neoteleostei</taxon>
        <taxon>Acanthomorphata</taxon>
        <taxon>Ovalentaria</taxon>
        <taxon>Atherinomorphae</taxon>
        <taxon>Beloniformes</taxon>
        <taxon>Adrianichthyidae</taxon>
        <taxon>Oryziinae</taxon>
        <taxon>Oryzias</taxon>
    </lineage>
</organism>
<feature type="domain" description="C-type lectin" evidence="6">
    <location>
        <begin position="277"/>
        <end position="359"/>
    </location>
</feature>
<feature type="compositionally biased region" description="Basic and acidic residues" evidence="4">
    <location>
        <begin position="85"/>
        <end position="94"/>
    </location>
</feature>
<dbReference type="InterPro" id="IPR016186">
    <property type="entry name" value="C-type_lectin-like/link_sf"/>
</dbReference>
<dbReference type="OrthoDB" id="2142683at2759"/>
<reference evidence="7 8" key="1">
    <citation type="submission" date="2018-11" db="EMBL/GenBank/DDBJ databases">
        <authorList>
            <person name="Lopez-Roques C."/>
            <person name="Donnadieu C."/>
            <person name="Bouchez O."/>
            <person name="Klopp C."/>
            <person name="Cabau C."/>
            <person name="Zahm M."/>
        </authorList>
    </citation>
    <scope>NUCLEOTIDE SEQUENCE [LARGE SCALE GENOMIC DNA]</scope>
    <source>
        <strain evidence="7">RS831</strain>
        <tissue evidence="7">Whole body</tissue>
    </source>
</reference>
<keyword evidence="3" id="KW-0175">Coiled coil</keyword>
<evidence type="ECO:0000256" key="5">
    <source>
        <dbReference type="SAM" id="Phobius"/>
    </source>
</evidence>
<keyword evidence="5" id="KW-0472">Membrane</keyword>
<dbReference type="GO" id="GO:0004888">
    <property type="term" value="F:transmembrane signaling receptor activity"/>
    <property type="evidence" value="ECO:0007669"/>
    <property type="project" value="InterPro"/>
</dbReference>
<comment type="subcellular location">
    <subcellularLocation>
        <location evidence="1">Membrane</location>
        <topology evidence="1">Single-pass membrane protein</topology>
    </subcellularLocation>
</comment>
<feature type="coiled-coil region" evidence="3">
    <location>
        <begin position="149"/>
        <end position="246"/>
    </location>
</feature>
<protein>
    <recommendedName>
        <fullName evidence="6">C-type lectin domain-containing protein</fullName>
    </recommendedName>
</protein>
<accession>A0A3S2MNM2</accession>
<dbReference type="GO" id="GO:0030246">
    <property type="term" value="F:carbohydrate binding"/>
    <property type="evidence" value="ECO:0007669"/>
    <property type="project" value="UniProtKB-KW"/>
</dbReference>
<gene>
    <name evidence="7" type="ORF">OJAV_G00165350</name>
</gene>
<dbReference type="PANTHER" id="PTHR15028">
    <property type="entry name" value="CD72-RELATED"/>
    <property type="match status" value="1"/>
</dbReference>
<evidence type="ECO:0000256" key="3">
    <source>
        <dbReference type="SAM" id="Coils"/>
    </source>
</evidence>
<dbReference type="InterPro" id="IPR033992">
    <property type="entry name" value="NKR-like_CTLD"/>
</dbReference>
<dbReference type="GO" id="GO:0005886">
    <property type="term" value="C:plasma membrane"/>
    <property type="evidence" value="ECO:0007669"/>
    <property type="project" value="InterPro"/>
</dbReference>
<keyword evidence="8" id="KW-1185">Reference proteome</keyword>
<evidence type="ECO:0000256" key="4">
    <source>
        <dbReference type="SAM" id="MobiDB-lite"/>
    </source>
</evidence>
<name>A0A3S2MNM2_ORYJA</name>
<dbReference type="PROSITE" id="PS50041">
    <property type="entry name" value="C_TYPE_LECTIN_2"/>
    <property type="match status" value="1"/>
</dbReference>
<keyword evidence="5" id="KW-1133">Transmembrane helix</keyword>
<dbReference type="Gene3D" id="3.10.100.10">
    <property type="entry name" value="Mannose-Binding Protein A, subunit A"/>
    <property type="match status" value="1"/>
</dbReference>
<sequence>MEEDIQYSTVEFKNGPSAPKNNKEELTVYSSLTIQNPLTSVTQNKEEDVVYSQVAPKQMFPSAPPNQNEPVYSEIKKGKQKRKKENAPTKKNPEADFDTVSKETSQNSVITEVQASCSRFRLLVVCLGIICFLLCVSIIIIIIYFTMETNKQKQNLSDLEAKNEQLSLEKRYLQIQTEDLKMTTTKLENQTEDLRMNMTNLENQTKNLTTEKKFFENQTKEMTVKMTIQQKQIEQLRNDSDKLNKMKTEIFKYSTFPVDLFCPGGVCQACPKDWIQFNESCYFFKHFPSPWKTWDESRQLCQSYNSDLVVISSHEEQRFIKNRIEYYFDIWHGYWIGLRRINNNWIWVDNSQDTLRYLNNRRAMTILYV</sequence>
<reference evidence="7 8" key="2">
    <citation type="submission" date="2019-01" db="EMBL/GenBank/DDBJ databases">
        <title>A chromosome length genome reference of the Java medaka (oryzias javanicus).</title>
        <authorList>
            <person name="Herpin A."/>
            <person name="Takehana Y."/>
            <person name="Naruse K."/>
            <person name="Ansai S."/>
            <person name="Kawaguchi M."/>
        </authorList>
    </citation>
    <scope>NUCLEOTIDE SEQUENCE [LARGE SCALE GENOMIC DNA]</scope>
    <source>
        <strain evidence="7">RS831</strain>
        <tissue evidence="7">Whole body</tissue>
    </source>
</reference>
<dbReference type="InterPro" id="IPR016187">
    <property type="entry name" value="CTDL_fold"/>
</dbReference>
<feature type="transmembrane region" description="Helical" evidence="5">
    <location>
        <begin position="122"/>
        <end position="147"/>
    </location>
</feature>
<evidence type="ECO:0000256" key="2">
    <source>
        <dbReference type="ARBA" id="ARBA00022734"/>
    </source>
</evidence>
<dbReference type="SMART" id="SM00034">
    <property type="entry name" value="CLECT"/>
    <property type="match status" value="1"/>
</dbReference>
<feature type="region of interest" description="Disordered" evidence="4">
    <location>
        <begin position="56"/>
        <end position="100"/>
    </location>
</feature>
<evidence type="ECO:0000259" key="6">
    <source>
        <dbReference type="PROSITE" id="PS50041"/>
    </source>
</evidence>
<keyword evidence="2" id="KW-0430">Lectin</keyword>
<dbReference type="InterPro" id="IPR039689">
    <property type="entry name" value="CD72"/>
</dbReference>